<evidence type="ECO:0000256" key="3">
    <source>
        <dbReference type="ARBA" id="ARBA00023157"/>
    </source>
</evidence>
<keyword evidence="3" id="KW-1015">Disulfide bond</keyword>
<evidence type="ECO:0000256" key="1">
    <source>
        <dbReference type="ARBA" id="ARBA00004173"/>
    </source>
</evidence>
<dbReference type="InterPro" id="IPR003213">
    <property type="entry name" value="Cyt_c_oxidase_su6B"/>
</dbReference>
<dbReference type="InterPro" id="IPR048280">
    <property type="entry name" value="COX6B-like"/>
</dbReference>
<dbReference type="PANTHER" id="PTHR11387">
    <property type="entry name" value="CYTOCHROME C OXIDASE SUBUNIT 6B"/>
    <property type="match status" value="1"/>
</dbReference>
<accession>A0A673URK2</accession>
<comment type="subcellular location">
    <subcellularLocation>
        <location evidence="1">Mitochondrion</location>
    </subcellularLocation>
</comment>
<organism evidence="4 5">
    <name type="scientific">Suricata suricatta</name>
    <name type="common">Meerkat</name>
    <dbReference type="NCBI Taxonomy" id="37032"/>
    <lineage>
        <taxon>Eukaryota</taxon>
        <taxon>Metazoa</taxon>
        <taxon>Chordata</taxon>
        <taxon>Craniata</taxon>
        <taxon>Vertebrata</taxon>
        <taxon>Euteleostomi</taxon>
        <taxon>Mammalia</taxon>
        <taxon>Eutheria</taxon>
        <taxon>Laurasiatheria</taxon>
        <taxon>Carnivora</taxon>
        <taxon>Feliformia</taxon>
        <taxon>Herpestidae</taxon>
        <taxon>Suricata</taxon>
    </lineage>
</organism>
<sequence length="115" mass="12985">MPEDIKIKIKNYQTVPFDSCFPHQNQTRNFFQNSLDSHRYEKGNDGSGGRVSLCRWDRRVCRSLCPTSWVSAWRNRRTKARFLGRSAWAPPTSPLSSVQGGGGGCGYMVIRTLGS</sequence>
<dbReference type="GO" id="GO:0005739">
    <property type="term" value="C:mitochondrion"/>
    <property type="evidence" value="ECO:0007669"/>
    <property type="project" value="UniProtKB-SubCell"/>
</dbReference>
<evidence type="ECO:0000313" key="4">
    <source>
        <dbReference type="Ensembl" id="ENSSSUP00005023942.1"/>
    </source>
</evidence>
<name>A0A673URK2_SURSU</name>
<dbReference type="SUPFAM" id="SSF47694">
    <property type="entry name" value="Cytochrome c oxidase subunit h"/>
    <property type="match status" value="1"/>
</dbReference>
<dbReference type="Ensembl" id="ENSSSUT00005027420.1">
    <property type="protein sequence ID" value="ENSSSUP00005023942.1"/>
    <property type="gene ID" value="ENSSSUG00005015619.1"/>
</dbReference>
<reference evidence="4" key="2">
    <citation type="submission" date="2025-08" db="UniProtKB">
        <authorList>
            <consortium name="Ensembl"/>
        </authorList>
    </citation>
    <scope>IDENTIFICATION</scope>
</reference>
<dbReference type="Pfam" id="PF02297">
    <property type="entry name" value="COX6B"/>
    <property type="match status" value="1"/>
</dbReference>
<protein>
    <submittedName>
        <fullName evidence="4">Uncharacterized protein</fullName>
    </submittedName>
</protein>
<proteinExistence type="predicted"/>
<dbReference type="GO" id="GO:0045277">
    <property type="term" value="C:respiratory chain complex IV"/>
    <property type="evidence" value="ECO:0007669"/>
    <property type="project" value="InterPro"/>
</dbReference>
<reference evidence="4" key="3">
    <citation type="submission" date="2025-09" db="UniProtKB">
        <authorList>
            <consortium name="Ensembl"/>
        </authorList>
    </citation>
    <scope>IDENTIFICATION</scope>
</reference>
<dbReference type="Gene3D" id="1.10.10.140">
    <property type="entry name" value="Cytochrome c oxidase, subunit VIb"/>
    <property type="match status" value="1"/>
</dbReference>
<dbReference type="Proteomes" id="UP000472268">
    <property type="component" value="Chromosome 11"/>
</dbReference>
<reference evidence="4 5" key="1">
    <citation type="submission" date="2019-05" db="EMBL/GenBank/DDBJ databases">
        <title>A Chromosome-scale Meerkat (S. suricatta) Genome Assembly.</title>
        <authorList>
            <person name="Dudchenko O."/>
            <person name="Lieberman Aiden E."/>
            <person name="Tung J."/>
            <person name="Barreiro L.B."/>
            <person name="Clutton-Brock T.H."/>
        </authorList>
    </citation>
    <scope>NUCLEOTIDE SEQUENCE [LARGE SCALE GENOMIC DNA]</scope>
</reference>
<evidence type="ECO:0000256" key="2">
    <source>
        <dbReference type="ARBA" id="ARBA00023128"/>
    </source>
</evidence>
<keyword evidence="2" id="KW-0496">Mitochondrion</keyword>
<dbReference type="InterPro" id="IPR036549">
    <property type="entry name" value="CX6/COA6-like_sf"/>
</dbReference>
<keyword evidence="5" id="KW-1185">Reference proteome</keyword>
<evidence type="ECO:0000313" key="5">
    <source>
        <dbReference type="Proteomes" id="UP000472268"/>
    </source>
</evidence>
<dbReference type="AlphaFoldDB" id="A0A673URK2"/>